<dbReference type="EMBL" id="AP022610">
    <property type="protein sequence ID" value="BBZ27534.1"/>
    <property type="molecule type" value="Genomic_DNA"/>
</dbReference>
<dbReference type="KEGG" id="mmag:MMAD_18290"/>
<gene>
    <name evidence="1" type="ORF">MMAD_18290</name>
</gene>
<accession>A0A7I7XD45</accession>
<evidence type="ECO:0000313" key="2">
    <source>
        <dbReference type="Proteomes" id="UP000466517"/>
    </source>
</evidence>
<protein>
    <submittedName>
        <fullName evidence="1">Uncharacterized protein</fullName>
    </submittedName>
</protein>
<sequence>MMHHVVDDNPVLQRLIRARQACEQATGGQEAEAAHRNLRLAAEAARDAEVSWSIIGEALGIARGNAYKRYRRKPARRRGASPR</sequence>
<dbReference type="RefSeq" id="WP_163735513.1">
    <property type="nucleotide sequence ID" value="NZ_AP022610.1"/>
</dbReference>
<proteinExistence type="predicted"/>
<dbReference type="Proteomes" id="UP000466517">
    <property type="component" value="Chromosome"/>
</dbReference>
<name>A0A7I7XD45_9MYCO</name>
<keyword evidence="2" id="KW-1185">Reference proteome</keyword>
<dbReference type="AlphaFoldDB" id="A0A7I7XD45"/>
<reference evidence="1 2" key="1">
    <citation type="journal article" date="2019" name="Emerg. Microbes Infect.">
        <title>Comprehensive subspecies identification of 175 nontuberculous mycobacteria species based on 7547 genomic profiles.</title>
        <authorList>
            <person name="Matsumoto Y."/>
            <person name="Kinjo T."/>
            <person name="Motooka D."/>
            <person name="Nabeya D."/>
            <person name="Jung N."/>
            <person name="Uechi K."/>
            <person name="Horii T."/>
            <person name="Iida T."/>
            <person name="Fujita J."/>
            <person name="Nakamura S."/>
        </authorList>
    </citation>
    <scope>NUCLEOTIDE SEQUENCE [LARGE SCALE GENOMIC DNA]</scope>
    <source>
        <strain evidence="1 2">JCM 13574</strain>
    </source>
</reference>
<evidence type="ECO:0000313" key="1">
    <source>
        <dbReference type="EMBL" id="BBZ27534.1"/>
    </source>
</evidence>
<organism evidence="1 2">
    <name type="scientific">Mycolicibacterium madagascariense</name>
    <dbReference type="NCBI Taxonomy" id="212765"/>
    <lineage>
        <taxon>Bacteria</taxon>
        <taxon>Bacillati</taxon>
        <taxon>Actinomycetota</taxon>
        <taxon>Actinomycetes</taxon>
        <taxon>Mycobacteriales</taxon>
        <taxon>Mycobacteriaceae</taxon>
        <taxon>Mycolicibacterium</taxon>
    </lineage>
</organism>